<organism evidence="2 3">
    <name type="scientific">Gossypium davidsonii</name>
    <name type="common">Davidson's cotton</name>
    <name type="synonym">Gossypium klotzschianum subsp. davidsonii</name>
    <dbReference type="NCBI Taxonomy" id="34287"/>
    <lineage>
        <taxon>Eukaryota</taxon>
        <taxon>Viridiplantae</taxon>
        <taxon>Streptophyta</taxon>
        <taxon>Embryophyta</taxon>
        <taxon>Tracheophyta</taxon>
        <taxon>Spermatophyta</taxon>
        <taxon>Magnoliopsida</taxon>
        <taxon>eudicotyledons</taxon>
        <taxon>Gunneridae</taxon>
        <taxon>Pentapetalae</taxon>
        <taxon>rosids</taxon>
        <taxon>malvids</taxon>
        <taxon>Malvales</taxon>
        <taxon>Malvaceae</taxon>
        <taxon>Malvoideae</taxon>
        <taxon>Gossypium</taxon>
    </lineage>
</organism>
<reference evidence="2 3" key="1">
    <citation type="journal article" date="2019" name="Genome Biol. Evol.">
        <title>Insights into the evolution of the New World diploid cottons (Gossypium, subgenus Houzingenia) based on genome sequencing.</title>
        <authorList>
            <person name="Grover C.E."/>
            <person name="Arick M.A. 2nd"/>
            <person name="Thrash A."/>
            <person name="Conover J.L."/>
            <person name="Sanders W.S."/>
            <person name="Peterson D.G."/>
            <person name="Frelichowski J.E."/>
            <person name="Scheffler J.A."/>
            <person name="Scheffler B.E."/>
            <person name="Wendel J.F."/>
        </authorList>
    </citation>
    <scope>NUCLEOTIDE SEQUENCE [LARGE SCALE GENOMIC DNA]</scope>
    <source>
        <strain evidence="2">27</strain>
        <tissue evidence="2">Leaf</tissue>
    </source>
</reference>
<evidence type="ECO:0008006" key="4">
    <source>
        <dbReference type="Google" id="ProtNLM"/>
    </source>
</evidence>
<proteinExistence type="predicted"/>
<protein>
    <recommendedName>
        <fullName evidence="4">RNase H type-1 domain-containing protein</fullName>
    </recommendedName>
</protein>
<accession>A0A7J8RM36</accession>
<keyword evidence="3" id="KW-1185">Reference proteome</keyword>
<comment type="caution">
    <text evidence="2">The sequence shown here is derived from an EMBL/GenBank/DDBJ whole genome shotgun (WGS) entry which is preliminary data.</text>
</comment>
<gene>
    <name evidence="2" type="ORF">Godav_015125</name>
</gene>
<dbReference type="Proteomes" id="UP000593561">
    <property type="component" value="Unassembled WGS sequence"/>
</dbReference>
<evidence type="ECO:0000256" key="1">
    <source>
        <dbReference type="SAM" id="MobiDB-lite"/>
    </source>
</evidence>
<sequence>MKVSSSWSKQFLMSGKSPSSTVQDLILCSNSSKSWVYLNKNGSVRLDDGSVVGGGVVRYRNGEWIIGFNWFLGSCSCSKLNCGAYWMD</sequence>
<dbReference type="AlphaFoldDB" id="A0A7J8RM36"/>
<feature type="region of interest" description="Disordered" evidence="1">
    <location>
        <begin position="1"/>
        <end position="21"/>
    </location>
</feature>
<dbReference type="EMBL" id="JABFAC010000006">
    <property type="protein sequence ID" value="MBA0614894.1"/>
    <property type="molecule type" value="Genomic_DNA"/>
</dbReference>
<evidence type="ECO:0000313" key="2">
    <source>
        <dbReference type="EMBL" id="MBA0614894.1"/>
    </source>
</evidence>
<evidence type="ECO:0000313" key="3">
    <source>
        <dbReference type="Proteomes" id="UP000593561"/>
    </source>
</evidence>
<name>A0A7J8RM36_GOSDV</name>